<dbReference type="Pfam" id="PF07690">
    <property type="entry name" value="MFS_1"/>
    <property type="match status" value="1"/>
</dbReference>
<protein>
    <submittedName>
        <fullName evidence="9">DHA2 family multidrug resistance protein-like MFS transporter</fullName>
    </submittedName>
</protein>
<evidence type="ECO:0000256" key="6">
    <source>
        <dbReference type="ARBA" id="ARBA00023136"/>
    </source>
</evidence>
<keyword evidence="10" id="KW-1185">Reference proteome</keyword>
<feature type="transmembrane region" description="Helical" evidence="7">
    <location>
        <begin position="84"/>
        <end position="102"/>
    </location>
</feature>
<dbReference type="InterPro" id="IPR001958">
    <property type="entry name" value="Tet-R_TetA/multi-R_MdtG-like"/>
</dbReference>
<keyword evidence="3" id="KW-1003">Cell membrane</keyword>
<feature type="transmembrane region" description="Helical" evidence="7">
    <location>
        <begin position="464"/>
        <end position="483"/>
    </location>
</feature>
<feature type="domain" description="Major facilitator superfamily (MFS) profile" evidence="8">
    <location>
        <begin position="86"/>
        <end position="510"/>
    </location>
</feature>
<feature type="transmembrane region" description="Helical" evidence="7">
    <location>
        <begin position="373"/>
        <end position="394"/>
    </location>
</feature>
<feature type="transmembrane region" description="Helical" evidence="7">
    <location>
        <begin position="152"/>
        <end position="171"/>
    </location>
</feature>
<dbReference type="GO" id="GO:0005886">
    <property type="term" value="C:plasma membrane"/>
    <property type="evidence" value="ECO:0007669"/>
    <property type="project" value="UniProtKB-SubCell"/>
</dbReference>
<evidence type="ECO:0000256" key="1">
    <source>
        <dbReference type="ARBA" id="ARBA00004651"/>
    </source>
</evidence>
<comment type="subcellular location">
    <subcellularLocation>
        <location evidence="1">Cell membrane</location>
        <topology evidence="1">Multi-pass membrane protein</topology>
    </subcellularLocation>
</comment>
<dbReference type="SUPFAM" id="SSF103473">
    <property type="entry name" value="MFS general substrate transporter"/>
    <property type="match status" value="1"/>
</dbReference>
<gene>
    <name evidence="9" type="ORF">QFZ53_000612</name>
</gene>
<dbReference type="InterPro" id="IPR036259">
    <property type="entry name" value="MFS_trans_sf"/>
</dbReference>
<evidence type="ECO:0000256" key="3">
    <source>
        <dbReference type="ARBA" id="ARBA00022475"/>
    </source>
</evidence>
<evidence type="ECO:0000256" key="7">
    <source>
        <dbReference type="SAM" id="Phobius"/>
    </source>
</evidence>
<dbReference type="EMBL" id="JAUSXV010000001">
    <property type="protein sequence ID" value="MDQ0646416.1"/>
    <property type="molecule type" value="Genomic_DNA"/>
</dbReference>
<name>A0AAW8ESX6_9MICO</name>
<evidence type="ECO:0000313" key="9">
    <source>
        <dbReference type="EMBL" id="MDQ0646416.1"/>
    </source>
</evidence>
<dbReference type="InterPro" id="IPR011701">
    <property type="entry name" value="MFS"/>
</dbReference>
<dbReference type="Gene3D" id="1.20.1720.10">
    <property type="entry name" value="Multidrug resistance protein D"/>
    <property type="match status" value="1"/>
</dbReference>
<feature type="transmembrane region" description="Helical" evidence="7">
    <location>
        <begin position="208"/>
        <end position="232"/>
    </location>
</feature>
<feature type="transmembrane region" description="Helical" evidence="7">
    <location>
        <begin position="401"/>
        <end position="418"/>
    </location>
</feature>
<dbReference type="PROSITE" id="PS50850">
    <property type="entry name" value="MFS"/>
    <property type="match status" value="1"/>
</dbReference>
<keyword evidence="5 7" id="KW-1133">Transmembrane helix</keyword>
<organism evidence="9 10">
    <name type="scientific">Microbacterium natoriense</name>
    <dbReference type="NCBI Taxonomy" id="284570"/>
    <lineage>
        <taxon>Bacteria</taxon>
        <taxon>Bacillati</taxon>
        <taxon>Actinomycetota</taxon>
        <taxon>Actinomycetes</taxon>
        <taxon>Micrococcales</taxon>
        <taxon>Microbacteriaceae</taxon>
        <taxon>Microbacterium</taxon>
    </lineage>
</organism>
<evidence type="ECO:0000256" key="4">
    <source>
        <dbReference type="ARBA" id="ARBA00022692"/>
    </source>
</evidence>
<evidence type="ECO:0000259" key="8">
    <source>
        <dbReference type="PROSITE" id="PS50850"/>
    </source>
</evidence>
<feature type="transmembrane region" description="Helical" evidence="7">
    <location>
        <begin position="336"/>
        <end position="361"/>
    </location>
</feature>
<accession>A0AAW8ESX6</accession>
<evidence type="ECO:0000313" key="10">
    <source>
        <dbReference type="Proteomes" id="UP001244427"/>
    </source>
</evidence>
<feature type="transmembrane region" description="Helical" evidence="7">
    <location>
        <begin position="424"/>
        <end position="443"/>
    </location>
</feature>
<evidence type="ECO:0000256" key="2">
    <source>
        <dbReference type="ARBA" id="ARBA00022448"/>
    </source>
</evidence>
<dbReference type="InterPro" id="IPR020846">
    <property type="entry name" value="MFS_dom"/>
</dbReference>
<feature type="transmembrane region" description="Helical" evidence="7">
    <location>
        <begin position="122"/>
        <end position="140"/>
    </location>
</feature>
<keyword evidence="2" id="KW-0813">Transport</keyword>
<dbReference type="GO" id="GO:0022857">
    <property type="term" value="F:transmembrane transporter activity"/>
    <property type="evidence" value="ECO:0007669"/>
    <property type="project" value="InterPro"/>
</dbReference>
<dbReference type="PANTHER" id="PTHR42718:SF47">
    <property type="entry name" value="METHYL VIOLOGEN RESISTANCE PROTEIN SMVA"/>
    <property type="match status" value="1"/>
</dbReference>
<feature type="transmembrane region" description="Helical" evidence="7">
    <location>
        <begin position="271"/>
        <end position="290"/>
    </location>
</feature>
<dbReference type="AlphaFoldDB" id="A0AAW8ESX6"/>
<keyword evidence="6 7" id="KW-0472">Membrane</keyword>
<reference evidence="9 10" key="1">
    <citation type="submission" date="2023-07" db="EMBL/GenBank/DDBJ databases">
        <title>Comparative genomics of wheat-associated soil bacteria to identify genetic determinants of phenazine resistance.</title>
        <authorList>
            <person name="Mouncey N."/>
        </authorList>
    </citation>
    <scope>NUCLEOTIDE SEQUENCE [LARGE SCALE GENOMIC DNA]</scope>
    <source>
        <strain evidence="9 10">W4I9-1</strain>
    </source>
</reference>
<dbReference type="PANTHER" id="PTHR42718">
    <property type="entry name" value="MAJOR FACILITATOR SUPERFAMILY MULTIDRUG TRANSPORTER MFSC"/>
    <property type="match status" value="1"/>
</dbReference>
<comment type="caution">
    <text evidence="9">The sequence shown here is derived from an EMBL/GenBank/DDBJ whole genome shotgun (WGS) entry which is preliminary data.</text>
</comment>
<dbReference type="CDD" id="cd17321">
    <property type="entry name" value="MFS_MMR_MDR_like"/>
    <property type="match status" value="1"/>
</dbReference>
<dbReference type="Proteomes" id="UP001244427">
    <property type="component" value="Unassembled WGS sequence"/>
</dbReference>
<feature type="transmembrane region" description="Helical" evidence="7">
    <location>
        <begin position="489"/>
        <end position="508"/>
    </location>
</feature>
<proteinExistence type="predicted"/>
<keyword evidence="4 7" id="KW-0812">Transmembrane</keyword>
<feature type="transmembrane region" description="Helical" evidence="7">
    <location>
        <begin position="296"/>
        <end position="315"/>
    </location>
</feature>
<dbReference type="PRINTS" id="PR01035">
    <property type="entry name" value="TCRTETA"/>
</dbReference>
<evidence type="ECO:0000256" key="5">
    <source>
        <dbReference type="ARBA" id="ARBA00022989"/>
    </source>
</evidence>
<feature type="transmembrane region" description="Helical" evidence="7">
    <location>
        <begin position="238"/>
        <end position="259"/>
    </location>
</feature>
<feature type="transmembrane region" description="Helical" evidence="7">
    <location>
        <begin position="177"/>
        <end position="196"/>
    </location>
</feature>
<sequence>MLGFQAPPSTAIEISASHASPHSRTMRSVFSLIGLPPAAPQYPKGHYIPSMTVLVRSVPSLETETVTFSTPATAARPRSALHPWLAMIPLLLGILIGALAISSMSTALPSIRGDLVLSDSGALWLVDVYSLSLAATLIIAARIGDAFGRKRIVLLGLAGFAVLNAAGGFAQDGMLLVVVRALLGVAEAFVVAGVVATIGAHYHARQRVLAYGLWTATFGAGSALGPVLGGLVTEGPGWRWLLLGSVPLAVVAGVLAIRLVPDSRSSRPPSWDILSIGSSIVALGALVFALHEVLAAPLAAGIAGVVAVVTLVFFIRRQRVLREPLIDMRLFRTPGFSPAIVRIVASSGVSTASVLLVSLHLQDARGFSAAEAGIAILPQAVAIALGGVLAPLFLRWLTSPALTVLALVVQGAGLAWLATGVDLVALPLVLVGVGFGIAATLAATTLFDVTTEDDAGQVGAIQEVGFALGGGLGIAVLGTIASIVGSRGFIVALLVATGMVVAAALLPLGRRAAKPSVLEPR</sequence>
<dbReference type="Gene3D" id="1.20.1250.20">
    <property type="entry name" value="MFS general substrate transporter like domains"/>
    <property type="match status" value="1"/>
</dbReference>